<dbReference type="Proteomes" id="UP001531129">
    <property type="component" value="Unassembled WGS sequence"/>
</dbReference>
<organism evidence="1 2">
    <name type="scientific">Rhizobium aouanii</name>
    <dbReference type="NCBI Taxonomy" id="3118145"/>
    <lineage>
        <taxon>Bacteria</taxon>
        <taxon>Pseudomonadati</taxon>
        <taxon>Pseudomonadota</taxon>
        <taxon>Alphaproteobacteria</taxon>
        <taxon>Hyphomicrobiales</taxon>
        <taxon>Rhizobiaceae</taxon>
        <taxon>Rhizobium/Agrobacterium group</taxon>
        <taxon>Rhizobium</taxon>
    </lineage>
</organism>
<dbReference type="EMBL" id="JBAMYC010000007">
    <property type="protein sequence ID" value="MEI1249264.1"/>
    <property type="molecule type" value="Genomic_DNA"/>
</dbReference>
<proteinExistence type="predicted"/>
<protein>
    <submittedName>
        <fullName evidence="1">Uncharacterized protein</fullName>
    </submittedName>
</protein>
<evidence type="ECO:0000313" key="1">
    <source>
        <dbReference type="EMBL" id="MEI1249264.1"/>
    </source>
</evidence>
<gene>
    <name evidence="1" type="ORF">V8Q02_14855</name>
</gene>
<name>A0ABU8CMN8_9HYPH</name>
<comment type="caution">
    <text evidence="1">The sequence shown here is derived from an EMBL/GenBank/DDBJ whole genome shotgun (WGS) entry which is preliminary data.</text>
</comment>
<keyword evidence="2" id="KW-1185">Reference proteome</keyword>
<reference evidence="1 2" key="1">
    <citation type="submission" date="2024-01" db="EMBL/GenBank/DDBJ databases">
        <title>Draft genome sequences of three bacterial strains isolated from Acacia saligna represent a potential new species within the genus Rhizobium.</title>
        <authorList>
            <person name="Tambong J.T."/>
            <person name="Mnasri B."/>
        </authorList>
    </citation>
    <scope>NUCLEOTIDE SEQUENCE [LARGE SCALE GENOMIC DNA]</scope>
    <source>
        <strain evidence="1 2">1AS12I</strain>
    </source>
</reference>
<evidence type="ECO:0000313" key="2">
    <source>
        <dbReference type="Proteomes" id="UP001531129"/>
    </source>
</evidence>
<accession>A0ABU8CMN8</accession>
<dbReference type="RefSeq" id="WP_335913002.1">
    <property type="nucleotide sequence ID" value="NZ_JBAMYB010000007.1"/>
</dbReference>
<sequence>MPKYQIQLNGQSFEVDAPDEEALKGAIGKLQVQTAPPPEKSTFDKVTGNINSFGQGIVDMVGMGYADEIGAGIDYAGSHILPWRDAKTYDQALADTRGEQEQAYEEHPAANIAGKATGALWGASRLAKAGLSPTVNAIKAEAGLGRVTGAAMKEGTIMGGLSGFGSGEGGFQNRLENAGLGGLLGLGIGTIAPAAVAGVSQVVKSAAAPLIAPFAPNGYVRDALATALRRAGQTPEQIANNMRAAGADGQDMFNVADAMGYTGERLMSTSARVPHDNRQALAEAMMARQAGQGERLANNLAEGFDTFDTAGRRVADRTAQRTAEANELYPAARANAGPVNVTPVLEEIDRTIRPGVNQLVNPRDRIANDSIEGALTRVRSMLSDGNSQVTDFDTLFRAKLDLDDMIQRAEAQGAGNRAHYLSRVQGLVDQALADASEGYVGARDAFARASRRIEAVEAGSAASRISRRAQDTIPEFEAMPADQQMDFRAGYIDPMIARLEGASSSPTTNKARMLQTPKYDAELPAFAAPERGGQLADRIGREQTMFRTANAALGGSRSADNLADAADLNQFDPSVIARFVRGDRIGAITTGLSKVLGTVTGQPPAVVEQLSRVLMETNPDVALDVLQAGTQQLSRNDQLRARLVSALVESGAAGVPRLTAP</sequence>